<protein>
    <submittedName>
        <fullName evidence="2">Uncharacterized protein</fullName>
    </submittedName>
</protein>
<dbReference type="AlphaFoldDB" id="A0A3S9UWU9"/>
<dbReference type="RefSeq" id="WP_126997796.1">
    <property type="nucleotide sequence ID" value="NZ_CP034346.1"/>
</dbReference>
<proteinExistence type="predicted"/>
<feature type="transmembrane region" description="Helical" evidence="1">
    <location>
        <begin position="23"/>
        <end position="42"/>
    </location>
</feature>
<reference evidence="3" key="1">
    <citation type="submission" date="2018-12" db="EMBL/GenBank/DDBJ databases">
        <title>Complete genome sequence of Paenibacillus sp. MBLB1234.</title>
        <authorList>
            <person name="Nam Y.-D."/>
            <person name="Kang J."/>
            <person name="Chung W.-H."/>
            <person name="Park Y.S."/>
        </authorList>
    </citation>
    <scope>NUCLEOTIDE SEQUENCE [LARGE SCALE GENOMIC DNA]</scope>
    <source>
        <strain evidence="3">MBLB1234</strain>
    </source>
</reference>
<dbReference type="OrthoDB" id="2666268at2"/>
<dbReference type="KEGG" id="plut:EI981_10235"/>
<evidence type="ECO:0000256" key="1">
    <source>
        <dbReference type="SAM" id="Phobius"/>
    </source>
</evidence>
<evidence type="ECO:0000313" key="3">
    <source>
        <dbReference type="Proteomes" id="UP000270678"/>
    </source>
</evidence>
<accession>A0A3S9UWU9</accession>
<keyword evidence="3" id="KW-1185">Reference proteome</keyword>
<sequence length="68" mass="8267">MNDKDEHEYTELFLQVCRPFERWMRRLVLLLVISLCLLQMALRIPEIRHLLSSADKFEGVPIQRENRR</sequence>
<gene>
    <name evidence="2" type="ORF">EI981_10235</name>
</gene>
<keyword evidence="1" id="KW-0472">Membrane</keyword>
<dbReference type="EMBL" id="CP034346">
    <property type="protein sequence ID" value="AZS14802.1"/>
    <property type="molecule type" value="Genomic_DNA"/>
</dbReference>
<organism evidence="2 3">
    <name type="scientific">Paenibacillus lutimineralis</name>
    <dbReference type="NCBI Taxonomy" id="2707005"/>
    <lineage>
        <taxon>Bacteria</taxon>
        <taxon>Bacillati</taxon>
        <taxon>Bacillota</taxon>
        <taxon>Bacilli</taxon>
        <taxon>Bacillales</taxon>
        <taxon>Paenibacillaceae</taxon>
        <taxon>Paenibacillus</taxon>
    </lineage>
</organism>
<keyword evidence="1" id="KW-1133">Transmembrane helix</keyword>
<keyword evidence="1" id="KW-0812">Transmembrane</keyword>
<name>A0A3S9UWU9_9BACL</name>
<evidence type="ECO:0000313" key="2">
    <source>
        <dbReference type="EMBL" id="AZS14802.1"/>
    </source>
</evidence>
<dbReference type="Proteomes" id="UP000270678">
    <property type="component" value="Chromosome"/>
</dbReference>